<reference evidence="3" key="1">
    <citation type="submission" date="2015-10" db="EMBL/GenBank/DDBJ databases">
        <title>Description of Candidatus Tenderia electrophaga gen. nov, sp. nov., an Uncultivated Electroautotroph from a Biocathode Enrichment.</title>
        <authorList>
            <person name="Eddie B.J."/>
            <person name="Malanoski A.P."/>
            <person name="Wang Z."/>
            <person name="Hall R.J."/>
            <person name="Oh S.D."/>
            <person name="Heiner C."/>
            <person name="Lin B."/>
            <person name="Strycharz-Glaven S.M."/>
        </authorList>
    </citation>
    <scope>NUCLEOTIDE SEQUENCE [LARGE SCALE GENOMIC DNA]</scope>
    <source>
        <strain evidence="3">NRL1</strain>
    </source>
</reference>
<dbReference type="GO" id="GO:0016020">
    <property type="term" value="C:membrane"/>
    <property type="evidence" value="ECO:0007669"/>
    <property type="project" value="InterPro"/>
</dbReference>
<dbReference type="PANTHER" id="PTHR33734">
    <property type="entry name" value="LYSM DOMAIN-CONTAINING GPI-ANCHORED PROTEIN 2"/>
    <property type="match status" value="1"/>
</dbReference>
<dbReference type="SMART" id="SM00257">
    <property type="entry name" value="LysM"/>
    <property type="match status" value="3"/>
</dbReference>
<dbReference type="InterPro" id="IPR018392">
    <property type="entry name" value="LysM"/>
</dbReference>
<organism evidence="3 4">
    <name type="scientific">Candidatus Tenderia electrophaga</name>
    <dbReference type="NCBI Taxonomy" id="1748243"/>
    <lineage>
        <taxon>Bacteria</taxon>
        <taxon>Pseudomonadati</taxon>
        <taxon>Pseudomonadota</taxon>
        <taxon>Gammaproteobacteria</taxon>
        <taxon>Candidatus Tenderiales</taxon>
        <taxon>Candidatus Tenderiaceae</taxon>
        <taxon>Candidatus Tenderia</taxon>
    </lineage>
</organism>
<dbReference type="Pfam" id="PF01476">
    <property type="entry name" value="LysM"/>
    <property type="match status" value="3"/>
</dbReference>
<dbReference type="InterPro" id="IPR008258">
    <property type="entry name" value="Transglycosylase_SLT_dom_1"/>
</dbReference>
<evidence type="ECO:0000256" key="1">
    <source>
        <dbReference type="ARBA" id="ARBA00007734"/>
    </source>
</evidence>
<dbReference type="EMBL" id="CP013099">
    <property type="protein sequence ID" value="ALP54873.1"/>
    <property type="molecule type" value="Genomic_DNA"/>
</dbReference>
<dbReference type="CDD" id="cd00118">
    <property type="entry name" value="LysM"/>
    <property type="match status" value="2"/>
</dbReference>
<comment type="similarity">
    <text evidence="1">Belongs to the transglycosylase Slt family.</text>
</comment>
<evidence type="ECO:0000313" key="4">
    <source>
        <dbReference type="Proteomes" id="UP000055136"/>
    </source>
</evidence>
<dbReference type="SUPFAM" id="SSF54106">
    <property type="entry name" value="LysM domain"/>
    <property type="match status" value="3"/>
</dbReference>
<dbReference type="PROSITE" id="PS51782">
    <property type="entry name" value="LYSM"/>
    <property type="match status" value="3"/>
</dbReference>
<keyword evidence="4" id="KW-1185">Reference proteome</keyword>
<dbReference type="InterPro" id="IPR000189">
    <property type="entry name" value="Transglyc_AS"/>
</dbReference>
<accession>A0A0S2TI70</accession>
<proteinExistence type="inferred from homology"/>
<dbReference type="AlphaFoldDB" id="A0A0S2TI70"/>
<dbReference type="InterPro" id="IPR036779">
    <property type="entry name" value="LysM_dom_sf"/>
</dbReference>
<dbReference type="STRING" id="1748243.Tel_13130"/>
<dbReference type="SUPFAM" id="SSF53955">
    <property type="entry name" value="Lysozyme-like"/>
    <property type="match status" value="1"/>
</dbReference>
<evidence type="ECO:0000313" key="3">
    <source>
        <dbReference type="EMBL" id="ALP54873.1"/>
    </source>
</evidence>
<gene>
    <name evidence="3" type="ORF">Tel_13130</name>
</gene>
<dbReference type="GO" id="GO:0000270">
    <property type="term" value="P:peptidoglycan metabolic process"/>
    <property type="evidence" value="ECO:0007669"/>
    <property type="project" value="InterPro"/>
</dbReference>
<dbReference type="PROSITE" id="PS00922">
    <property type="entry name" value="TRANSGLYCOSYLASE"/>
    <property type="match status" value="1"/>
</dbReference>
<dbReference type="CDD" id="cd16894">
    <property type="entry name" value="MltD-like"/>
    <property type="match status" value="1"/>
</dbReference>
<feature type="domain" description="LysM" evidence="2">
    <location>
        <begin position="339"/>
        <end position="382"/>
    </location>
</feature>
<dbReference type="Pfam" id="PF01464">
    <property type="entry name" value="SLT"/>
    <property type="match status" value="1"/>
</dbReference>
<dbReference type="KEGG" id="tee:Tel_13130"/>
<dbReference type="Proteomes" id="UP000055136">
    <property type="component" value="Chromosome"/>
</dbReference>
<dbReference type="Gene3D" id="3.10.350.10">
    <property type="entry name" value="LysM domain"/>
    <property type="match status" value="3"/>
</dbReference>
<dbReference type="Gene3D" id="1.10.530.10">
    <property type="match status" value="1"/>
</dbReference>
<name>A0A0S2TI70_9GAMM</name>
<dbReference type="PANTHER" id="PTHR33734:SF22">
    <property type="entry name" value="MEMBRANE-BOUND LYTIC MUREIN TRANSGLYCOSYLASE D"/>
    <property type="match status" value="1"/>
</dbReference>
<feature type="domain" description="LysM" evidence="2">
    <location>
        <begin position="480"/>
        <end position="524"/>
    </location>
</feature>
<sequence>MALLEESLAAASQDEPLEDTVAVLPETDADFPQLGVDAGQAQPQQTADNDDMEPMAEAPVAVAPDDIWQRLRSGFALPDHDHRGVNAHRDWYARHQSYLNRTFDRAEPYFHHIVEQVAARGMPLELALLPVVESAFQPFAYSHGRAAGLWQFIPGTARRYGLKIDWWYDGRRDVAAATDAALDYLEALHKRFDGDWLLALAAYNSGEGTVSRAVRNNQRRGKGTTFWDLQLPRETEGYVPKLLAISGIVAAPEKYDISLRPIANQPYLAELDIGSQLDLAIAAEMAGMTLEDLYLLNPAFNRWATPPDGPHRLLLPLDKADGFAQQLAQLPHRERVKWVRHRIREGETLGHIAVKYKTTVKTIQTTNKIRGNIIRAGNYLIIPAASQSLDSYALSEAQRRHSTQNKSRAGTKSTYAVQRGDTLWDIAMAHKVSVRQVAAWNGMAPRDTLRPGQTLVIWSKADGLAAPAANPLAESLTRKINYRVRSGDSLARISQRFNVSVADLKQWNPKARGKYIQPGQRLVVYVDVTKVAENI</sequence>
<dbReference type="InterPro" id="IPR023346">
    <property type="entry name" value="Lysozyme-like_dom_sf"/>
</dbReference>
<protein>
    <recommendedName>
        <fullName evidence="2">LysM domain-containing protein</fullName>
    </recommendedName>
</protein>
<dbReference type="GO" id="GO:0008932">
    <property type="term" value="F:lytic endotransglycosylase activity"/>
    <property type="evidence" value="ECO:0007669"/>
    <property type="project" value="TreeGrafter"/>
</dbReference>
<feature type="domain" description="LysM" evidence="2">
    <location>
        <begin position="413"/>
        <end position="457"/>
    </location>
</feature>
<evidence type="ECO:0000259" key="2">
    <source>
        <dbReference type="PROSITE" id="PS51782"/>
    </source>
</evidence>
<dbReference type="FunFam" id="1.10.530.10:FF:000004">
    <property type="entry name" value="Membrane-bound lytic murein transglycosylase D"/>
    <property type="match status" value="1"/>
</dbReference>